<keyword evidence="3" id="KW-1185">Reference proteome</keyword>
<dbReference type="RefSeq" id="XP_041553462.1">
    <property type="nucleotide sequence ID" value="XM_041700481.1"/>
</dbReference>
<organism evidence="2 3">
    <name type="scientific">Aspergillus puulaauensis</name>
    <dbReference type="NCBI Taxonomy" id="1220207"/>
    <lineage>
        <taxon>Eukaryota</taxon>
        <taxon>Fungi</taxon>
        <taxon>Dikarya</taxon>
        <taxon>Ascomycota</taxon>
        <taxon>Pezizomycotina</taxon>
        <taxon>Eurotiomycetes</taxon>
        <taxon>Eurotiomycetidae</taxon>
        <taxon>Eurotiales</taxon>
        <taxon>Aspergillaceae</taxon>
        <taxon>Aspergillus</taxon>
    </lineage>
</organism>
<protein>
    <submittedName>
        <fullName evidence="2">Uncharacterized protein</fullName>
    </submittedName>
</protein>
<dbReference type="EMBL" id="AP024444">
    <property type="protein sequence ID" value="BCS21268.1"/>
    <property type="molecule type" value="Genomic_DNA"/>
</dbReference>
<name>A0A7R7XHJ2_9EURO</name>
<reference evidence="2" key="1">
    <citation type="submission" date="2021-01" db="EMBL/GenBank/DDBJ databases">
        <authorList>
            <consortium name="Aspergillus puulaauensis MK2 genome sequencing consortium"/>
            <person name="Kazuki M."/>
            <person name="Futagami T."/>
        </authorList>
    </citation>
    <scope>NUCLEOTIDE SEQUENCE</scope>
    <source>
        <strain evidence="2">MK2</strain>
    </source>
</reference>
<dbReference type="GeneID" id="64971273"/>
<dbReference type="KEGG" id="apuu:APUU_21700S"/>
<evidence type="ECO:0000313" key="2">
    <source>
        <dbReference type="EMBL" id="BCS21268.1"/>
    </source>
</evidence>
<dbReference type="Proteomes" id="UP000654913">
    <property type="component" value="Chromosome 2"/>
</dbReference>
<dbReference type="AlphaFoldDB" id="A0A7R7XHJ2"/>
<proteinExistence type="predicted"/>
<gene>
    <name evidence="2" type="ORF">APUU_21700S</name>
</gene>
<reference evidence="2" key="2">
    <citation type="submission" date="2021-02" db="EMBL/GenBank/DDBJ databases">
        <title>Aspergillus puulaauensis MK2 genome sequence.</title>
        <authorList>
            <person name="Futagami T."/>
            <person name="Mori K."/>
            <person name="Kadooka C."/>
            <person name="Tanaka T."/>
        </authorList>
    </citation>
    <scope>NUCLEOTIDE SEQUENCE</scope>
    <source>
        <strain evidence="2">MK2</strain>
    </source>
</reference>
<feature type="compositionally biased region" description="Polar residues" evidence="1">
    <location>
        <begin position="102"/>
        <end position="114"/>
    </location>
</feature>
<accession>A0A7R7XHJ2</accession>
<evidence type="ECO:0000313" key="3">
    <source>
        <dbReference type="Proteomes" id="UP000654913"/>
    </source>
</evidence>
<sequence>MTGRKEGSTHRERPTCFCTSLHWTATESWCGLQHIISRTGDIPRCKLQEDIDVQDLKATTLLRFPMGNKLISQDPPWLVFWLTGDNHYRCIVGPVWQYTFESPTATPNQATGQPIRSDLSPGKVEAQTNKLADQPNPP</sequence>
<feature type="region of interest" description="Disordered" evidence="1">
    <location>
        <begin position="102"/>
        <end position="138"/>
    </location>
</feature>
<evidence type="ECO:0000256" key="1">
    <source>
        <dbReference type="SAM" id="MobiDB-lite"/>
    </source>
</evidence>
<dbReference type="OrthoDB" id="10529251at2759"/>